<protein>
    <recommendedName>
        <fullName evidence="3">ABM domain-containing protein</fullName>
    </recommendedName>
</protein>
<dbReference type="AlphaFoldDB" id="A0A073KDT4"/>
<feature type="transmembrane region" description="Helical" evidence="2">
    <location>
        <begin position="162"/>
        <end position="188"/>
    </location>
</feature>
<gene>
    <name evidence="4" type="ORF">BAGA_23395</name>
</gene>
<evidence type="ECO:0000256" key="2">
    <source>
        <dbReference type="SAM" id="Phobius"/>
    </source>
</evidence>
<dbReference type="Pfam" id="PF03992">
    <property type="entry name" value="ABM"/>
    <property type="match status" value="1"/>
</dbReference>
<dbReference type="PANTHER" id="PTHR40057">
    <property type="entry name" value="SLR1162 PROTEIN"/>
    <property type="match status" value="1"/>
</dbReference>
<keyword evidence="2" id="KW-0472">Membrane</keyword>
<feature type="domain" description="ABM" evidence="3">
    <location>
        <begin position="22"/>
        <end position="93"/>
    </location>
</feature>
<feature type="region of interest" description="Disordered" evidence="1">
    <location>
        <begin position="1"/>
        <end position="20"/>
    </location>
</feature>
<sequence length="197" mass="22634">MKQERVTVGESHTGNTMDASDPVTTIVTWKIQEGSEKQFETWRREIEAAATKFPGHLGVNLIVPNNGSREYTVIFRFDTYEYLRAWQESDIRQDLLKQAEQFQATNPTYKTESSLAYWFVTPKTPVPPPKWKMSIVTVLGVWPLSMLVPKVIGPIIKNMNPIMSAFFVSVCIVSLLSWVVMPIFGKIFHPWLQNNRK</sequence>
<proteinExistence type="predicted"/>
<comment type="caution">
    <text evidence="4">The sequence shown here is derived from an EMBL/GenBank/DDBJ whole genome shotgun (WGS) entry which is preliminary data.</text>
</comment>
<evidence type="ECO:0000313" key="5">
    <source>
        <dbReference type="Proteomes" id="UP000027778"/>
    </source>
</evidence>
<dbReference type="EMBL" id="JOTM01000005">
    <property type="protein sequence ID" value="KEK24622.1"/>
    <property type="molecule type" value="Genomic_DNA"/>
</dbReference>
<keyword evidence="5" id="KW-1185">Reference proteome</keyword>
<accession>A0A073KDT4</accession>
<evidence type="ECO:0000313" key="4">
    <source>
        <dbReference type="EMBL" id="KEK24622.1"/>
    </source>
</evidence>
<dbReference type="InterPro" id="IPR011008">
    <property type="entry name" value="Dimeric_a/b-barrel"/>
</dbReference>
<dbReference type="PANTHER" id="PTHR40057:SF1">
    <property type="entry name" value="SLR1162 PROTEIN"/>
    <property type="match status" value="1"/>
</dbReference>
<dbReference type="SUPFAM" id="SSF54909">
    <property type="entry name" value="Dimeric alpha+beta barrel"/>
    <property type="match status" value="1"/>
</dbReference>
<dbReference type="InterPro" id="IPR038762">
    <property type="entry name" value="ABM_predict"/>
</dbReference>
<keyword evidence="2" id="KW-0812">Transmembrane</keyword>
<name>A0A073KDT4_9BACI</name>
<feature type="transmembrane region" description="Helical" evidence="2">
    <location>
        <begin position="133"/>
        <end position="156"/>
    </location>
</feature>
<dbReference type="RefSeq" id="WP_033673979.1">
    <property type="nucleotide sequence ID" value="NZ_JOTM01000005.1"/>
</dbReference>
<dbReference type="Proteomes" id="UP000027778">
    <property type="component" value="Unassembled WGS sequence"/>
</dbReference>
<evidence type="ECO:0000259" key="3">
    <source>
        <dbReference type="Pfam" id="PF03992"/>
    </source>
</evidence>
<dbReference type="OrthoDB" id="1494254at2"/>
<organism evidence="4 5">
    <name type="scientific">Bacillus gaemokensis</name>
    <dbReference type="NCBI Taxonomy" id="574375"/>
    <lineage>
        <taxon>Bacteria</taxon>
        <taxon>Bacillati</taxon>
        <taxon>Bacillota</taxon>
        <taxon>Bacilli</taxon>
        <taxon>Bacillales</taxon>
        <taxon>Bacillaceae</taxon>
        <taxon>Bacillus</taxon>
        <taxon>Bacillus cereus group</taxon>
    </lineage>
</organism>
<dbReference type="Gene3D" id="3.30.70.100">
    <property type="match status" value="1"/>
</dbReference>
<evidence type="ECO:0000256" key="1">
    <source>
        <dbReference type="SAM" id="MobiDB-lite"/>
    </source>
</evidence>
<reference evidence="4 5" key="1">
    <citation type="submission" date="2014-06" db="EMBL/GenBank/DDBJ databases">
        <title>Draft genome sequence of Bacillus gaemokensis JCM 15801 (MCCC 1A00707).</title>
        <authorList>
            <person name="Lai Q."/>
            <person name="Liu Y."/>
            <person name="Shao Z."/>
        </authorList>
    </citation>
    <scope>NUCLEOTIDE SEQUENCE [LARGE SCALE GENOMIC DNA]</scope>
    <source>
        <strain evidence="4 5">JCM 15801</strain>
    </source>
</reference>
<dbReference type="eggNOG" id="COG3224">
    <property type="taxonomic scope" value="Bacteria"/>
</dbReference>
<keyword evidence="2" id="KW-1133">Transmembrane helix</keyword>
<dbReference type="STRING" id="574375.AZF08_08555"/>
<feature type="compositionally biased region" description="Polar residues" evidence="1">
    <location>
        <begin position="10"/>
        <end position="20"/>
    </location>
</feature>
<dbReference type="InterPro" id="IPR007138">
    <property type="entry name" value="ABM_dom"/>
</dbReference>